<gene>
    <name evidence="1" type="ORF">V6N12_025152</name>
</gene>
<accession>A0ABR2BMB3</accession>
<proteinExistence type="predicted"/>
<dbReference type="EMBL" id="JBBPBM010000104">
    <property type="protein sequence ID" value="KAK8508044.1"/>
    <property type="molecule type" value="Genomic_DNA"/>
</dbReference>
<organism evidence="1 2">
    <name type="scientific">Hibiscus sabdariffa</name>
    <name type="common">roselle</name>
    <dbReference type="NCBI Taxonomy" id="183260"/>
    <lineage>
        <taxon>Eukaryota</taxon>
        <taxon>Viridiplantae</taxon>
        <taxon>Streptophyta</taxon>
        <taxon>Embryophyta</taxon>
        <taxon>Tracheophyta</taxon>
        <taxon>Spermatophyta</taxon>
        <taxon>Magnoliopsida</taxon>
        <taxon>eudicotyledons</taxon>
        <taxon>Gunneridae</taxon>
        <taxon>Pentapetalae</taxon>
        <taxon>rosids</taxon>
        <taxon>malvids</taxon>
        <taxon>Malvales</taxon>
        <taxon>Malvaceae</taxon>
        <taxon>Malvoideae</taxon>
        <taxon>Hibiscus</taxon>
    </lineage>
</organism>
<keyword evidence="2" id="KW-1185">Reference proteome</keyword>
<dbReference type="Proteomes" id="UP001472677">
    <property type="component" value="Unassembled WGS sequence"/>
</dbReference>
<reference evidence="1 2" key="1">
    <citation type="journal article" date="2024" name="G3 (Bethesda)">
        <title>Genome assembly of Hibiscus sabdariffa L. provides insights into metabolisms of medicinal natural products.</title>
        <authorList>
            <person name="Kim T."/>
        </authorList>
    </citation>
    <scope>NUCLEOTIDE SEQUENCE [LARGE SCALE GENOMIC DNA]</scope>
    <source>
        <strain evidence="1">TK-2024</strain>
        <tissue evidence="1">Old leaves</tissue>
    </source>
</reference>
<name>A0ABR2BMB3_9ROSI</name>
<comment type="caution">
    <text evidence="1">The sequence shown here is derived from an EMBL/GenBank/DDBJ whole genome shotgun (WGS) entry which is preliminary data.</text>
</comment>
<sequence length="131" mass="15146">MHEPGPMVLWKELELETEMGYLSMHSIFCWCYVKNGKLKEIDAAITCQCHTHMHRHSSGNREKRNTKHGKRLVLTLGFLAFLCWYKSTFPRAKGELLALKDIEILKAIAVILKLFMKTSFVVHLHAPSSMF</sequence>
<evidence type="ECO:0000313" key="2">
    <source>
        <dbReference type="Proteomes" id="UP001472677"/>
    </source>
</evidence>
<protein>
    <submittedName>
        <fullName evidence="1">Uncharacterized protein</fullName>
    </submittedName>
</protein>
<evidence type="ECO:0000313" key="1">
    <source>
        <dbReference type="EMBL" id="KAK8508044.1"/>
    </source>
</evidence>